<reference evidence="3" key="1">
    <citation type="submission" date="2017-09" db="EMBL/GenBank/DDBJ databases">
        <authorList>
            <person name="Varghese N."/>
            <person name="Submissions S."/>
        </authorList>
    </citation>
    <scope>NUCLEOTIDE SEQUENCE [LARGE SCALE GENOMIC DNA]</scope>
    <source>
        <strain evidence="3">C7</strain>
    </source>
</reference>
<dbReference type="Proteomes" id="UP000220034">
    <property type="component" value="Unassembled WGS sequence"/>
</dbReference>
<proteinExistence type="predicted"/>
<gene>
    <name evidence="2" type="ORF">SAMN06273572_101699</name>
</gene>
<feature type="signal peptide" evidence="1">
    <location>
        <begin position="1"/>
        <end position="24"/>
    </location>
</feature>
<accession>A0A2C9CNS1</accession>
<sequence>MTNFAKTLLATVALTAALASPVLANNSQLAASIGIPADVAQTLTQGEIATIGAIINDDENHINSYADFAR</sequence>
<organism evidence="2 3">
    <name type="scientific">Pontivivens marinum</name>
    <dbReference type="NCBI Taxonomy" id="1690039"/>
    <lineage>
        <taxon>Bacteria</taxon>
        <taxon>Pseudomonadati</taxon>
        <taxon>Pseudomonadota</taxon>
        <taxon>Alphaproteobacteria</taxon>
        <taxon>Rhodobacterales</taxon>
        <taxon>Paracoccaceae</taxon>
        <taxon>Pontivivens</taxon>
    </lineage>
</organism>
<keyword evidence="3" id="KW-1185">Reference proteome</keyword>
<evidence type="ECO:0000313" key="2">
    <source>
        <dbReference type="EMBL" id="SOH92850.1"/>
    </source>
</evidence>
<dbReference type="EMBL" id="OCTN01000001">
    <property type="protein sequence ID" value="SOH92850.1"/>
    <property type="molecule type" value="Genomic_DNA"/>
</dbReference>
<feature type="chain" id="PRO_5012474386" evidence="1">
    <location>
        <begin position="25"/>
        <end position="70"/>
    </location>
</feature>
<evidence type="ECO:0000256" key="1">
    <source>
        <dbReference type="SAM" id="SignalP"/>
    </source>
</evidence>
<dbReference type="AlphaFoldDB" id="A0A2C9CNS1"/>
<dbReference type="RefSeq" id="WP_097928407.1">
    <property type="nucleotide sequence ID" value="NZ_OCTN01000001.1"/>
</dbReference>
<evidence type="ECO:0000313" key="3">
    <source>
        <dbReference type="Proteomes" id="UP000220034"/>
    </source>
</evidence>
<name>A0A2C9CNS1_9RHOB</name>
<protein>
    <submittedName>
        <fullName evidence="2">Uncharacterized protein</fullName>
    </submittedName>
</protein>
<keyword evidence="1" id="KW-0732">Signal</keyword>